<evidence type="ECO:0000256" key="1">
    <source>
        <dbReference type="SAM" id="MobiDB-lite"/>
    </source>
</evidence>
<keyword evidence="2" id="KW-0472">Membrane</keyword>
<accession>A0AAV7KPD2</accession>
<comment type="caution">
    <text evidence="3">The sequence shown here is derived from an EMBL/GenBank/DDBJ whole genome shotgun (WGS) entry which is preliminary data.</text>
</comment>
<feature type="transmembrane region" description="Helical" evidence="2">
    <location>
        <begin position="23"/>
        <end position="41"/>
    </location>
</feature>
<evidence type="ECO:0000313" key="4">
    <source>
        <dbReference type="Proteomes" id="UP001066276"/>
    </source>
</evidence>
<organism evidence="3 4">
    <name type="scientific">Pleurodeles waltl</name>
    <name type="common">Iberian ribbed newt</name>
    <dbReference type="NCBI Taxonomy" id="8319"/>
    <lineage>
        <taxon>Eukaryota</taxon>
        <taxon>Metazoa</taxon>
        <taxon>Chordata</taxon>
        <taxon>Craniata</taxon>
        <taxon>Vertebrata</taxon>
        <taxon>Euteleostomi</taxon>
        <taxon>Amphibia</taxon>
        <taxon>Batrachia</taxon>
        <taxon>Caudata</taxon>
        <taxon>Salamandroidea</taxon>
        <taxon>Salamandridae</taxon>
        <taxon>Pleurodelinae</taxon>
        <taxon>Pleurodeles</taxon>
    </lineage>
</organism>
<protein>
    <submittedName>
        <fullName evidence="3">Uncharacterized protein</fullName>
    </submittedName>
</protein>
<keyword evidence="2" id="KW-1133">Transmembrane helix</keyword>
<sequence>MSRIPLVGAEAARSLGVLGVGYLYYKKCIALNFFVFWRDFVKRLNGRRRLGATDDTKERQKKEGYTTDRKVDS</sequence>
<keyword evidence="4" id="KW-1185">Reference proteome</keyword>
<proteinExistence type="predicted"/>
<reference evidence="3" key="1">
    <citation type="journal article" date="2022" name="bioRxiv">
        <title>Sequencing and chromosome-scale assembly of the giantPleurodeles waltlgenome.</title>
        <authorList>
            <person name="Brown T."/>
            <person name="Elewa A."/>
            <person name="Iarovenko S."/>
            <person name="Subramanian E."/>
            <person name="Araus A.J."/>
            <person name="Petzold A."/>
            <person name="Susuki M."/>
            <person name="Suzuki K.-i.T."/>
            <person name="Hayashi T."/>
            <person name="Toyoda A."/>
            <person name="Oliveira C."/>
            <person name="Osipova E."/>
            <person name="Leigh N.D."/>
            <person name="Simon A."/>
            <person name="Yun M.H."/>
        </authorList>
    </citation>
    <scope>NUCLEOTIDE SEQUENCE</scope>
    <source>
        <strain evidence="3">20211129_DDA</strain>
        <tissue evidence="3">Liver</tissue>
    </source>
</reference>
<feature type="region of interest" description="Disordered" evidence="1">
    <location>
        <begin position="51"/>
        <end position="73"/>
    </location>
</feature>
<dbReference type="Proteomes" id="UP001066276">
    <property type="component" value="Chromosome 12"/>
</dbReference>
<dbReference type="EMBL" id="JANPWB010000016">
    <property type="protein sequence ID" value="KAJ1080865.1"/>
    <property type="molecule type" value="Genomic_DNA"/>
</dbReference>
<keyword evidence="2" id="KW-0812">Transmembrane</keyword>
<name>A0AAV7KPD2_PLEWA</name>
<gene>
    <name evidence="3" type="ORF">NDU88_001054</name>
</gene>
<evidence type="ECO:0000313" key="3">
    <source>
        <dbReference type="EMBL" id="KAJ1080865.1"/>
    </source>
</evidence>
<dbReference type="AlphaFoldDB" id="A0AAV7KPD2"/>
<evidence type="ECO:0000256" key="2">
    <source>
        <dbReference type="SAM" id="Phobius"/>
    </source>
</evidence>